<reference evidence="1 2" key="1">
    <citation type="submission" date="2013-01" db="EMBL/GenBank/DDBJ databases">
        <authorList>
            <person name="Harkins D.M."/>
            <person name="Durkin A.S."/>
            <person name="Brinkac L.M."/>
            <person name="Haft D.H."/>
            <person name="Selengut J.D."/>
            <person name="Sanka R."/>
            <person name="DePew J."/>
            <person name="Purushe J."/>
            <person name="Whelen A.C."/>
            <person name="Vinetz J.M."/>
            <person name="Sutton G.G."/>
            <person name="Nierman W.C."/>
            <person name="Fouts D.E."/>
        </authorList>
    </citation>
    <scope>NUCLEOTIDE SEQUENCE [LARGE SCALE GENOMIC DNA]</scope>
    <source>
        <strain evidence="1 2">2007001578</strain>
    </source>
</reference>
<proteinExistence type="predicted"/>
<comment type="caution">
    <text evidence="1">The sequence shown here is derived from an EMBL/GenBank/DDBJ whole genome shotgun (WGS) entry which is preliminary data.</text>
</comment>
<accession>A0ABN0J051</accession>
<evidence type="ECO:0000313" key="1">
    <source>
        <dbReference type="EMBL" id="EMN00173.1"/>
    </source>
</evidence>
<dbReference type="Proteomes" id="UP000012099">
    <property type="component" value="Unassembled WGS sequence"/>
</dbReference>
<gene>
    <name evidence="1" type="ORF">LEP1GSC035_4011</name>
</gene>
<sequence length="56" mass="6244">MFFTKAFETKAKRFPKLSAVASTVARSNSASHFHGSFDGSRLKLSKTLFTKAFKTQ</sequence>
<dbReference type="EMBL" id="AHMH02000103">
    <property type="protein sequence ID" value="EMN00173.1"/>
    <property type="molecule type" value="Genomic_DNA"/>
</dbReference>
<keyword evidence="2" id="KW-1185">Reference proteome</keyword>
<evidence type="ECO:0000313" key="2">
    <source>
        <dbReference type="Proteomes" id="UP000012099"/>
    </source>
</evidence>
<organism evidence="1 2">
    <name type="scientific">Leptospira noguchii str. 2007001578</name>
    <dbReference type="NCBI Taxonomy" id="1049974"/>
    <lineage>
        <taxon>Bacteria</taxon>
        <taxon>Pseudomonadati</taxon>
        <taxon>Spirochaetota</taxon>
        <taxon>Spirochaetia</taxon>
        <taxon>Leptospirales</taxon>
        <taxon>Leptospiraceae</taxon>
        <taxon>Leptospira</taxon>
    </lineage>
</organism>
<protein>
    <submittedName>
        <fullName evidence="1">Uncharacterized protein</fullName>
    </submittedName>
</protein>
<name>A0ABN0J051_9LEPT</name>